<protein>
    <submittedName>
        <fullName evidence="1">Uncharacterized protein</fullName>
    </submittedName>
</protein>
<name>A0A6A5KM82_9PLEO</name>
<accession>A0A6A5KM82</accession>
<reference evidence="1" key="1">
    <citation type="submission" date="2020-01" db="EMBL/GenBank/DDBJ databases">
        <authorList>
            <consortium name="DOE Joint Genome Institute"/>
            <person name="Haridas S."/>
            <person name="Albert R."/>
            <person name="Binder M."/>
            <person name="Bloem J."/>
            <person name="Labutti K."/>
            <person name="Salamov A."/>
            <person name="Andreopoulos B."/>
            <person name="Baker S.E."/>
            <person name="Barry K."/>
            <person name="Bills G."/>
            <person name="Bluhm B.H."/>
            <person name="Cannon C."/>
            <person name="Castanera R."/>
            <person name="Culley D.E."/>
            <person name="Daum C."/>
            <person name="Ezra D."/>
            <person name="Gonzalez J.B."/>
            <person name="Henrissat B."/>
            <person name="Kuo A."/>
            <person name="Liang C."/>
            <person name="Lipzen A."/>
            <person name="Lutzoni F."/>
            <person name="Magnuson J."/>
            <person name="Mondo S."/>
            <person name="Nolan M."/>
            <person name="Ohm R."/>
            <person name="Pangilinan J."/>
            <person name="Park H.-J."/>
            <person name="Ramirez L."/>
            <person name="Alfaro M."/>
            <person name="Sun H."/>
            <person name="Tritt A."/>
            <person name="Yoshinaga Y."/>
            <person name="Zwiers L.-H."/>
            <person name="Turgeon B.G."/>
            <person name="Goodwin S.B."/>
            <person name="Spatafora J.W."/>
            <person name="Crous P.W."/>
            <person name="Grigoriev I.V."/>
        </authorList>
    </citation>
    <scope>NUCLEOTIDE SEQUENCE</scope>
    <source>
        <strain evidence="1">P77</strain>
    </source>
</reference>
<sequence>MVKTNRFVLLRSTTPLPIYDIIALYNVETVAINEQSVSQFKGYMLEIRMSAPKPFPNVEESPFPMRPMSAMLLSRELPRFCAGLSRADCVSLGMTAAVQILLKVAPVLEESVSPYKDSLTEFLSTAVQQSLLKPFQDLRTFKHVSVRGHVSPKLATTVEHEMAKDKWPDPAAVLLGMQAKREKGKEQYNCRDYAGAMDTWYECGEDIGLVRTSPSWDNLVLQGRQPFIDTLANLHFTASLNMIHVGIYSLGPVSFVTNNTVTGALLKTIEDSIWAAENCMKPEFWQVGRTWRPSDTLLAKLRYRQAVFLRLSGDVRRLPLAIRYITEAHDLLLDDSKISAEARAIRQWGIGTHS</sequence>
<dbReference type="OrthoDB" id="5229512at2759"/>
<proteinExistence type="predicted"/>
<evidence type="ECO:0000313" key="2">
    <source>
        <dbReference type="Proteomes" id="UP000800040"/>
    </source>
</evidence>
<evidence type="ECO:0000313" key="1">
    <source>
        <dbReference type="EMBL" id="KAF1834603.1"/>
    </source>
</evidence>
<organism evidence="1 2">
    <name type="scientific">Decorospora gaudefroyi</name>
    <dbReference type="NCBI Taxonomy" id="184978"/>
    <lineage>
        <taxon>Eukaryota</taxon>
        <taxon>Fungi</taxon>
        <taxon>Dikarya</taxon>
        <taxon>Ascomycota</taxon>
        <taxon>Pezizomycotina</taxon>
        <taxon>Dothideomycetes</taxon>
        <taxon>Pleosporomycetidae</taxon>
        <taxon>Pleosporales</taxon>
        <taxon>Pleosporineae</taxon>
        <taxon>Pleosporaceae</taxon>
        <taxon>Decorospora</taxon>
    </lineage>
</organism>
<keyword evidence="2" id="KW-1185">Reference proteome</keyword>
<dbReference type="Proteomes" id="UP000800040">
    <property type="component" value="Unassembled WGS sequence"/>
</dbReference>
<dbReference type="AlphaFoldDB" id="A0A6A5KM82"/>
<dbReference type="EMBL" id="ML975299">
    <property type="protein sequence ID" value="KAF1834603.1"/>
    <property type="molecule type" value="Genomic_DNA"/>
</dbReference>
<gene>
    <name evidence="1" type="ORF">BDW02DRAFT_568847</name>
</gene>